<dbReference type="PANTHER" id="PTHR43710">
    <property type="entry name" value="2-HYDROXYACYL-COA LYASE"/>
    <property type="match status" value="1"/>
</dbReference>
<dbReference type="InterPro" id="IPR002880">
    <property type="entry name" value="Pyrv_Fd/Flavodoxin_OxRdtase_N"/>
</dbReference>
<evidence type="ECO:0000256" key="14">
    <source>
        <dbReference type="PIRNR" id="PIRNR006439"/>
    </source>
</evidence>
<comment type="function">
    <text evidence="1 14">Catalyzes the ferredoxin-dependent oxidative decarboxylation of arylpyruvates.</text>
</comment>
<feature type="binding site" evidence="15">
    <location>
        <position position="558"/>
    </location>
    <ligand>
        <name>[4Fe-4S] cluster</name>
        <dbReference type="ChEBI" id="CHEBI:49883"/>
        <label>2</label>
    </ligand>
</feature>
<dbReference type="InterPro" id="IPR011766">
    <property type="entry name" value="TPP_enzyme_TPP-bd"/>
</dbReference>
<dbReference type="NCBIfam" id="TIGR03336">
    <property type="entry name" value="IOR_alpha"/>
    <property type="match status" value="1"/>
</dbReference>
<evidence type="ECO:0000256" key="4">
    <source>
        <dbReference type="ARBA" id="ARBA00017710"/>
    </source>
</evidence>
<feature type="binding site" evidence="15">
    <location>
        <position position="536"/>
    </location>
    <ligand>
        <name>[4Fe-4S] cluster</name>
        <dbReference type="ChEBI" id="CHEBI:49883"/>
        <label>1</label>
    </ligand>
</feature>
<comment type="cofactor">
    <cofactor evidence="14 15">
        <name>[4Fe-4S] cluster</name>
        <dbReference type="ChEBI" id="CHEBI:49883"/>
    </cofactor>
    <text evidence="14 15">Binds 2 [4Fe-4S] clusters. In this family the first cluster has a non-standard and varying [4Fe-4S] binding motif CX(2)CX(2)CX(4-5)CP.</text>
</comment>
<comment type="catalytic activity">
    <reaction evidence="13 14">
        <text>indole-3-pyruvate + 2 oxidized [2Fe-2S]-[ferredoxin] + CoA = (indol-3-yl)acetyl-CoA + 2 reduced [2Fe-2S]-[ferredoxin] + CO2 + H(+)</text>
        <dbReference type="Rhea" id="RHEA:12645"/>
        <dbReference type="Rhea" id="RHEA-COMP:10000"/>
        <dbReference type="Rhea" id="RHEA-COMP:10001"/>
        <dbReference type="ChEBI" id="CHEBI:15378"/>
        <dbReference type="ChEBI" id="CHEBI:16526"/>
        <dbReference type="ChEBI" id="CHEBI:17640"/>
        <dbReference type="ChEBI" id="CHEBI:33737"/>
        <dbReference type="ChEBI" id="CHEBI:33738"/>
        <dbReference type="ChEBI" id="CHEBI:57271"/>
        <dbReference type="ChEBI" id="CHEBI:57287"/>
        <dbReference type="EC" id="1.2.7.8"/>
    </reaction>
</comment>
<feature type="domain" description="4Fe-4S ferredoxin-type" evidence="16">
    <location>
        <begin position="549"/>
        <end position="578"/>
    </location>
</feature>
<feature type="binding site" evidence="15">
    <location>
        <position position="564"/>
    </location>
    <ligand>
        <name>[4Fe-4S] cluster</name>
        <dbReference type="ChEBI" id="CHEBI:49883"/>
        <label>2</label>
    </ligand>
</feature>
<reference evidence="17" key="1">
    <citation type="journal article" date="2021" name="PeerJ">
        <title>Extensive microbial diversity within the chicken gut microbiome revealed by metagenomics and culture.</title>
        <authorList>
            <person name="Gilroy R."/>
            <person name="Ravi A."/>
            <person name="Getino M."/>
            <person name="Pursley I."/>
            <person name="Horton D.L."/>
            <person name="Alikhan N.F."/>
            <person name="Baker D."/>
            <person name="Gharbi K."/>
            <person name="Hall N."/>
            <person name="Watson M."/>
            <person name="Adriaenssens E.M."/>
            <person name="Foster-Nyarko E."/>
            <person name="Jarju S."/>
            <person name="Secka A."/>
            <person name="Antonio M."/>
            <person name="Oren A."/>
            <person name="Chaudhuri R.R."/>
            <person name="La Ragione R."/>
            <person name="Hildebrand F."/>
            <person name="Pallen M.J."/>
        </authorList>
    </citation>
    <scope>NUCLEOTIDE SEQUENCE</scope>
    <source>
        <strain evidence="17">CHK187-11901</strain>
    </source>
</reference>
<keyword evidence="5 14" id="KW-0813">Transport</keyword>
<feature type="binding site" evidence="15">
    <location>
        <position position="533"/>
    </location>
    <ligand>
        <name>[4Fe-4S] cluster</name>
        <dbReference type="ChEBI" id="CHEBI:49883"/>
        <label>1</label>
    </ligand>
</feature>
<feature type="binding site" evidence="15">
    <location>
        <position position="541"/>
    </location>
    <ligand>
        <name>[4Fe-4S] cluster</name>
        <dbReference type="ChEBI" id="CHEBI:49883"/>
        <label>2</label>
    </ligand>
</feature>
<dbReference type="InterPro" id="IPR029061">
    <property type="entry name" value="THDP-binding"/>
</dbReference>
<dbReference type="EC" id="1.2.7.8" evidence="3 14"/>
<evidence type="ECO:0000256" key="6">
    <source>
        <dbReference type="ARBA" id="ARBA00022485"/>
    </source>
</evidence>
<dbReference type="SUPFAM" id="SSF52922">
    <property type="entry name" value="TK C-terminal domain-like"/>
    <property type="match status" value="1"/>
</dbReference>
<feature type="domain" description="4Fe-4S ferredoxin-type" evidence="16">
    <location>
        <begin position="521"/>
        <end position="547"/>
    </location>
</feature>
<evidence type="ECO:0000256" key="5">
    <source>
        <dbReference type="ARBA" id="ARBA00022448"/>
    </source>
</evidence>
<feature type="binding site" evidence="15">
    <location>
        <position position="561"/>
    </location>
    <ligand>
        <name>[4Fe-4S] cluster</name>
        <dbReference type="ChEBI" id="CHEBI:49883"/>
        <label>2</label>
    </ligand>
</feature>
<evidence type="ECO:0000259" key="16">
    <source>
        <dbReference type="PROSITE" id="PS51379"/>
    </source>
</evidence>
<dbReference type="Pfam" id="PF00037">
    <property type="entry name" value="Fer4"/>
    <property type="match status" value="1"/>
</dbReference>
<dbReference type="PANTHER" id="PTHR43710:SF5">
    <property type="entry name" value="INDOLEPYRUVATE FERREDOXIN OXIDOREDUCTASE ALPHA SUBUNIT"/>
    <property type="match status" value="1"/>
</dbReference>
<dbReference type="Pfam" id="PF01855">
    <property type="entry name" value="POR_N"/>
    <property type="match status" value="1"/>
</dbReference>
<dbReference type="CDD" id="cd07034">
    <property type="entry name" value="TPP_PYR_PFOR_IOR-alpha_like"/>
    <property type="match status" value="1"/>
</dbReference>
<evidence type="ECO:0000256" key="8">
    <source>
        <dbReference type="ARBA" id="ARBA00022982"/>
    </source>
</evidence>
<dbReference type="InterPro" id="IPR017896">
    <property type="entry name" value="4Fe4S_Fe-S-bd"/>
</dbReference>
<dbReference type="CDD" id="cd02008">
    <property type="entry name" value="TPP_IOR_alpha"/>
    <property type="match status" value="1"/>
</dbReference>
<evidence type="ECO:0000313" key="18">
    <source>
        <dbReference type="Proteomes" id="UP000823896"/>
    </source>
</evidence>
<keyword evidence="6 14" id="KW-0004">4Fe-4S</keyword>
<dbReference type="PROSITE" id="PS51379">
    <property type="entry name" value="4FE4S_FER_2"/>
    <property type="match status" value="2"/>
</dbReference>
<dbReference type="Pfam" id="PF02775">
    <property type="entry name" value="TPP_enzyme_C"/>
    <property type="match status" value="1"/>
</dbReference>
<organism evidence="17 18">
    <name type="scientific">Candidatus Merdibacter merdavium</name>
    <dbReference type="NCBI Taxonomy" id="2838692"/>
    <lineage>
        <taxon>Bacteria</taxon>
        <taxon>Bacillati</taxon>
        <taxon>Bacillota</taxon>
        <taxon>Erysipelotrichia</taxon>
        <taxon>Erysipelotrichales</taxon>
        <taxon>Erysipelotrichaceae</taxon>
        <taxon>Merdibacter</taxon>
    </lineage>
</organism>
<keyword evidence="9 14" id="KW-0560">Oxidoreductase</keyword>
<dbReference type="PIRSF" id="PIRSF006439">
    <property type="entry name" value="Indolepyruvate_ferr_oxidored"/>
    <property type="match status" value="1"/>
</dbReference>
<dbReference type="InterPro" id="IPR017721">
    <property type="entry name" value="IorA"/>
</dbReference>
<evidence type="ECO:0000256" key="9">
    <source>
        <dbReference type="ARBA" id="ARBA00023002"/>
    </source>
</evidence>
<dbReference type="InterPro" id="IPR017900">
    <property type="entry name" value="4Fe4S_Fe_S_CS"/>
</dbReference>
<dbReference type="InterPro" id="IPR009014">
    <property type="entry name" value="Transketo_C/PFOR_II"/>
</dbReference>
<feature type="binding site" evidence="15">
    <location>
        <position position="530"/>
    </location>
    <ligand>
        <name>[4Fe-4S] cluster</name>
        <dbReference type="ChEBI" id="CHEBI:49883"/>
        <label>1</label>
    </ligand>
</feature>
<evidence type="ECO:0000256" key="10">
    <source>
        <dbReference type="ARBA" id="ARBA00023004"/>
    </source>
</evidence>
<protein>
    <recommendedName>
        <fullName evidence="4 14">Indolepyruvate oxidoreductase subunit IorA</fullName>
        <shortName evidence="14">IOR</shortName>
        <ecNumber evidence="3 14">1.2.7.8</ecNumber>
    </recommendedName>
    <alternativeName>
        <fullName evidence="12 14">Indolepyruvate ferredoxin oxidoreductase subunit alpha</fullName>
    </alternativeName>
</protein>
<dbReference type="FunFam" id="3.40.50.970:FF:000039">
    <property type="entry name" value="Indolepyruvate oxidoreductase subunit IorA"/>
    <property type="match status" value="1"/>
</dbReference>
<comment type="subunit">
    <text evidence="2">Heterodimer of the IorA and IorB subunits.</text>
</comment>
<gene>
    <name evidence="17" type="primary">iorA</name>
    <name evidence="17" type="ORF">H9702_08330</name>
</gene>
<dbReference type="GO" id="GO:0030976">
    <property type="term" value="F:thiamine pyrophosphate binding"/>
    <property type="evidence" value="ECO:0007669"/>
    <property type="project" value="InterPro"/>
</dbReference>
<dbReference type="AlphaFoldDB" id="A0A9D2NSH2"/>
<sequence>MKQLMLGNAAVARGLYEAGCAVVSSYPGTPSTEITEEAAKYDEIYCEWAPNEKVALEVAFGACLAGRRSFCGMKHVGLNVAADPLFTIAYTGVNAGLIIGVADDAGMHSSQNEQDSRHYAKAAKVPMLEPSDSAEALAFAKLAYEISERFDTPVLLKLCTRVSHSQSIVDTDERVLPELKPYQKDVAKNVMMPGNAIRRHPIVEQRTRDLIEYAESAPVNRVEMSSTKLGIITSSTSYQYAKEVFGDQASILKLGMIYPLPKKLILDFAAKVDKLVVIEELDAVIEEHCRELGLEVSGKDILPLEGEYSQRLIAQKLGVPVPEGKQIADAIPVRPPVMCAGCPHRGMFYTLHKNKVTVMGDIGCYTLGAAAPLSAIDVTACMGASITALHGYNKALNEGKADSAVAIIGDSTFMHSGMTGLANIAYNQSNSTVIILDNSITGMTGHQQNPTTGYNIKGDPAGKIDLESLCRAMGIGRVRVVDPYDLAACDKALKEELAAPEASVIISRRPCVLLKYVKTKPPVKVNVEKCVGCRSCMGLGCPAISIKNKKAVVDNTLCVGCGVCEQLCPVNAFEHTEEAC</sequence>
<reference evidence="17" key="2">
    <citation type="submission" date="2021-04" db="EMBL/GenBank/DDBJ databases">
        <authorList>
            <person name="Gilroy R."/>
        </authorList>
    </citation>
    <scope>NUCLEOTIDE SEQUENCE</scope>
    <source>
        <strain evidence="17">CHK187-11901</strain>
    </source>
</reference>
<dbReference type="GO" id="GO:0043805">
    <property type="term" value="F:indolepyruvate ferredoxin oxidoreductase activity"/>
    <property type="evidence" value="ECO:0007669"/>
    <property type="project" value="UniProtKB-UniRule"/>
</dbReference>
<dbReference type="PROSITE" id="PS00198">
    <property type="entry name" value="4FE4S_FER_1"/>
    <property type="match status" value="1"/>
</dbReference>
<evidence type="ECO:0000256" key="13">
    <source>
        <dbReference type="ARBA" id="ARBA00048332"/>
    </source>
</evidence>
<keyword evidence="7 14" id="KW-0479">Metal-binding</keyword>
<keyword evidence="8 14" id="KW-0249">Electron transport</keyword>
<feature type="binding site" evidence="15">
    <location>
        <position position="568"/>
    </location>
    <ligand>
        <name>[4Fe-4S] cluster</name>
        <dbReference type="ChEBI" id="CHEBI:49883"/>
        <label>1</label>
    </ligand>
</feature>
<dbReference type="Gene3D" id="3.30.70.20">
    <property type="match status" value="1"/>
</dbReference>
<dbReference type="Proteomes" id="UP000823896">
    <property type="component" value="Unassembled WGS sequence"/>
</dbReference>
<dbReference type="Gene3D" id="3.40.50.970">
    <property type="match status" value="2"/>
</dbReference>
<proteinExistence type="predicted"/>
<dbReference type="EMBL" id="DWWM01000053">
    <property type="protein sequence ID" value="HJC37114.1"/>
    <property type="molecule type" value="Genomic_DNA"/>
</dbReference>
<comment type="caution">
    <text evidence="17">The sequence shown here is derived from an EMBL/GenBank/DDBJ whole genome shotgun (WGS) entry which is preliminary data.</text>
</comment>
<dbReference type="SUPFAM" id="SSF52518">
    <property type="entry name" value="Thiamin diphosphate-binding fold (THDP-binding)"/>
    <property type="match status" value="2"/>
</dbReference>
<evidence type="ECO:0000256" key="2">
    <source>
        <dbReference type="ARBA" id="ARBA00011238"/>
    </source>
</evidence>
<dbReference type="GO" id="GO:0046872">
    <property type="term" value="F:metal ion binding"/>
    <property type="evidence" value="ECO:0007669"/>
    <property type="project" value="UniProtKB-UniRule"/>
</dbReference>
<evidence type="ECO:0000256" key="3">
    <source>
        <dbReference type="ARBA" id="ARBA00012812"/>
    </source>
</evidence>
<evidence type="ECO:0000313" key="17">
    <source>
        <dbReference type="EMBL" id="HJC37114.1"/>
    </source>
</evidence>
<evidence type="ECO:0000256" key="1">
    <source>
        <dbReference type="ARBA" id="ARBA00002995"/>
    </source>
</evidence>
<accession>A0A9D2NSH2</accession>
<evidence type="ECO:0000256" key="12">
    <source>
        <dbReference type="ARBA" id="ARBA00030514"/>
    </source>
</evidence>
<keyword evidence="10 14" id="KW-0408">Iron</keyword>
<dbReference type="InterPro" id="IPR045025">
    <property type="entry name" value="HACL1-like"/>
</dbReference>
<evidence type="ECO:0000256" key="15">
    <source>
        <dbReference type="PIRSR" id="PIRSR006439-50"/>
    </source>
</evidence>
<name>A0A9D2NSH2_9FIRM</name>
<evidence type="ECO:0000256" key="7">
    <source>
        <dbReference type="ARBA" id="ARBA00022723"/>
    </source>
</evidence>
<dbReference type="GO" id="GO:0051539">
    <property type="term" value="F:4 iron, 4 sulfur cluster binding"/>
    <property type="evidence" value="ECO:0007669"/>
    <property type="project" value="UniProtKB-UniRule"/>
</dbReference>
<evidence type="ECO:0000256" key="11">
    <source>
        <dbReference type="ARBA" id="ARBA00023014"/>
    </source>
</evidence>
<keyword evidence="11 14" id="KW-0411">Iron-sulfur</keyword>